<keyword evidence="3" id="KW-1185">Reference proteome</keyword>
<dbReference type="InterPro" id="IPR007029">
    <property type="entry name" value="YHS_dom"/>
</dbReference>
<dbReference type="EMBL" id="CP034348">
    <property type="protein sequence ID" value="QGX97890.1"/>
    <property type="molecule type" value="Genomic_DNA"/>
</dbReference>
<dbReference type="KEGG" id="rom:EI983_06215"/>
<dbReference type="Pfam" id="PF04945">
    <property type="entry name" value="YHS"/>
    <property type="match status" value="1"/>
</dbReference>
<dbReference type="AlphaFoldDB" id="A0A6I6ILE9"/>
<protein>
    <submittedName>
        <fullName evidence="2">YHS domain-containing protein</fullName>
    </submittedName>
</protein>
<proteinExistence type="predicted"/>
<dbReference type="NCBIfam" id="NF041384">
    <property type="entry name" value="YHS_seleno_dom"/>
    <property type="match status" value="1"/>
</dbReference>
<evidence type="ECO:0000313" key="2">
    <source>
        <dbReference type="EMBL" id="QGX97890.1"/>
    </source>
</evidence>
<evidence type="ECO:0000313" key="3">
    <source>
        <dbReference type="Proteomes" id="UP000428330"/>
    </source>
</evidence>
<organism evidence="2 3">
    <name type="scientific">Roseovarius faecimaris</name>
    <dbReference type="NCBI Taxonomy" id="2494550"/>
    <lineage>
        <taxon>Bacteria</taxon>
        <taxon>Pseudomonadati</taxon>
        <taxon>Pseudomonadota</taxon>
        <taxon>Alphaproteobacteria</taxon>
        <taxon>Rhodobacterales</taxon>
        <taxon>Roseobacteraceae</taxon>
        <taxon>Roseovarius</taxon>
    </lineage>
</organism>
<evidence type="ECO:0000259" key="1">
    <source>
        <dbReference type="Pfam" id="PF04945"/>
    </source>
</evidence>
<dbReference type="Proteomes" id="UP000428330">
    <property type="component" value="Chromosome"/>
</dbReference>
<feature type="domain" description="YHS" evidence="1">
    <location>
        <begin position="18"/>
        <end position="63"/>
    </location>
</feature>
<reference evidence="3" key="1">
    <citation type="submission" date="2018-12" db="EMBL/GenBank/DDBJ databases">
        <title>Complete genome sequence of Roseovarius sp. MME-070.</title>
        <authorList>
            <person name="Nam Y.-D."/>
            <person name="Kang J."/>
            <person name="Chung W.-H."/>
            <person name="Park Y.S."/>
        </authorList>
    </citation>
    <scope>NUCLEOTIDE SEQUENCE [LARGE SCALE GENOMIC DNA]</scope>
    <source>
        <strain evidence="3">MME-070</strain>
    </source>
</reference>
<dbReference type="OrthoDB" id="344729at2"/>
<accession>A0A6I6ILE9</accession>
<sequence>MSITSAMRQLSAGGYDVVAYHTAGAPMKGSAEHAVSYQGATWYFSSAENAAMFEAEPAKFAPAYGGWCSAGASKGKKVPIKPEFWAIVDGQLYLNSSEGAHKNLFLAKTEETISKGESNWKVIFATPADEL</sequence>
<name>A0A6I6ILE9_9RHOB</name>
<gene>
    <name evidence="2" type="ORF">EI983_06215</name>
</gene>